<evidence type="ECO:0000313" key="2">
    <source>
        <dbReference type="EMBL" id="KZV07089.1"/>
    </source>
</evidence>
<accession>A0A2Z6ZVX3</accession>
<reference evidence="2 3" key="1">
    <citation type="journal article" date="2015" name="Proc. Natl. Acad. Sci. U.S.A.">
        <title>The resurrection genome of Boea hygrometrica: A blueprint for survival of dehydration.</title>
        <authorList>
            <person name="Xiao L."/>
            <person name="Yang G."/>
            <person name="Zhang L."/>
            <person name="Yang X."/>
            <person name="Zhao S."/>
            <person name="Ji Z."/>
            <person name="Zhou Q."/>
            <person name="Hu M."/>
            <person name="Wang Y."/>
            <person name="Chen M."/>
            <person name="Xu Y."/>
            <person name="Jin H."/>
            <person name="Xiao X."/>
            <person name="Hu G."/>
            <person name="Bao F."/>
            <person name="Hu Y."/>
            <person name="Wan P."/>
            <person name="Li L."/>
            <person name="Deng X."/>
            <person name="Kuang T."/>
            <person name="Xiang C."/>
            <person name="Zhu J.K."/>
            <person name="Oliver M.J."/>
            <person name="He Y."/>
        </authorList>
    </citation>
    <scope>NUCLEOTIDE SEQUENCE [LARGE SCALE GENOMIC DNA]</scope>
    <source>
        <strain evidence="3">cv. XS01</strain>
    </source>
</reference>
<gene>
    <name evidence="2" type="ORF">F511_45429</name>
</gene>
<feature type="region of interest" description="Disordered" evidence="1">
    <location>
        <begin position="1"/>
        <end position="33"/>
    </location>
</feature>
<proteinExistence type="predicted"/>
<feature type="compositionally biased region" description="Low complexity" evidence="1">
    <location>
        <begin position="1"/>
        <end position="17"/>
    </location>
</feature>
<dbReference type="EMBL" id="KV044046">
    <property type="protein sequence ID" value="KZV07089.1"/>
    <property type="molecule type" value="Genomic_DNA"/>
</dbReference>
<dbReference type="AlphaFoldDB" id="A0A2Z6ZVX3"/>
<keyword evidence="3" id="KW-1185">Reference proteome</keyword>
<name>A0A2Z6ZVX3_9LAMI</name>
<evidence type="ECO:0000313" key="3">
    <source>
        <dbReference type="Proteomes" id="UP000250235"/>
    </source>
</evidence>
<dbReference type="Proteomes" id="UP000250235">
    <property type="component" value="Unassembled WGS sequence"/>
</dbReference>
<evidence type="ECO:0000256" key="1">
    <source>
        <dbReference type="SAM" id="MobiDB-lite"/>
    </source>
</evidence>
<organism evidence="2 3">
    <name type="scientific">Dorcoceras hygrometricum</name>
    <dbReference type="NCBI Taxonomy" id="472368"/>
    <lineage>
        <taxon>Eukaryota</taxon>
        <taxon>Viridiplantae</taxon>
        <taxon>Streptophyta</taxon>
        <taxon>Embryophyta</taxon>
        <taxon>Tracheophyta</taxon>
        <taxon>Spermatophyta</taxon>
        <taxon>Magnoliopsida</taxon>
        <taxon>eudicotyledons</taxon>
        <taxon>Gunneridae</taxon>
        <taxon>Pentapetalae</taxon>
        <taxon>asterids</taxon>
        <taxon>lamiids</taxon>
        <taxon>Lamiales</taxon>
        <taxon>Gesneriaceae</taxon>
        <taxon>Didymocarpoideae</taxon>
        <taxon>Trichosporeae</taxon>
        <taxon>Loxocarpinae</taxon>
        <taxon>Dorcoceras</taxon>
    </lineage>
</organism>
<protein>
    <submittedName>
        <fullName evidence="2">Uncharacterized protein</fullName>
    </submittedName>
</protein>
<sequence length="84" mass="9220">MTGQPAASISSPAHPIAGNPGAKNPVDKESSRELQWTQSQATVLCISSRQENQTQRIQTQCLKNQPVAKQLTNYEELLKLDVNC</sequence>